<evidence type="ECO:0000313" key="1">
    <source>
        <dbReference type="EMBL" id="CAG8744217.1"/>
    </source>
</evidence>
<protein>
    <submittedName>
        <fullName evidence="1">32128_t:CDS:1</fullName>
    </submittedName>
</protein>
<dbReference type="Proteomes" id="UP000789920">
    <property type="component" value="Unassembled WGS sequence"/>
</dbReference>
<organism evidence="1 2">
    <name type="scientific">Racocetra persica</name>
    <dbReference type="NCBI Taxonomy" id="160502"/>
    <lineage>
        <taxon>Eukaryota</taxon>
        <taxon>Fungi</taxon>
        <taxon>Fungi incertae sedis</taxon>
        <taxon>Mucoromycota</taxon>
        <taxon>Glomeromycotina</taxon>
        <taxon>Glomeromycetes</taxon>
        <taxon>Diversisporales</taxon>
        <taxon>Gigasporaceae</taxon>
        <taxon>Racocetra</taxon>
    </lineage>
</organism>
<reference evidence="1" key="1">
    <citation type="submission" date="2021-06" db="EMBL/GenBank/DDBJ databases">
        <authorList>
            <person name="Kallberg Y."/>
            <person name="Tangrot J."/>
            <person name="Rosling A."/>
        </authorList>
    </citation>
    <scope>NUCLEOTIDE SEQUENCE</scope>
    <source>
        <strain evidence="1">MA461A</strain>
    </source>
</reference>
<feature type="non-terminal residue" evidence="1">
    <location>
        <position position="302"/>
    </location>
</feature>
<comment type="caution">
    <text evidence="1">The sequence shown here is derived from an EMBL/GenBank/DDBJ whole genome shotgun (WGS) entry which is preliminary data.</text>
</comment>
<gene>
    <name evidence="1" type="ORF">RPERSI_LOCUS13477</name>
</gene>
<feature type="non-terminal residue" evidence="1">
    <location>
        <position position="1"/>
    </location>
</feature>
<proteinExistence type="predicted"/>
<evidence type="ECO:0000313" key="2">
    <source>
        <dbReference type="Proteomes" id="UP000789920"/>
    </source>
</evidence>
<dbReference type="EMBL" id="CAJVQC010029967">
    <property type="protein sequence ID" value="CAG8744217.1"/>
    <property type="molecule type" value="Genomic_DNA"/>
</dbReference>
<name>A0ACA9QA91_9GLOM</name>
<keyword evidence="2" id="KW-1185">Reference proteome</keyword>
<sequence length="302" mass="34241">SLNCIFLLDENLSTGIPEMIGPASLKAIFENIRSEYTPYHLSDKDQKEVEENNDDLVLEVFESVSSDVLDPLTHRKRKFDPVLQGRKADFSAYTQIKSNKYYLLVSEIKSPRYMSSKKINFLDCDLVKIGNEMKDMLDKCIKDGVNNIDLTICGILVEVSTMPTSPVSNIDMSESLDSKTVKKLLNQNQDKNLDKSHKKKGTEDIVQVIANGIRDNILLDESEVRSLASSNNVTEIAYQICSITPLLDLTQLFDKATNAEHYAMKANQKETLCWISYGKEFVIQYNDFIKNSNEKMGKKKAK</sequence>
<accession>A0ACA9QA91</accession>